<evidence type="ECO:0000256" key="1">
    <source>
        <dbReference type="SAM" id="MobiDB-lite"/>
    </source>
</evidence>
<gene>
    <name evidence="2" type="ORF">O181_046288</name>
</gene>
<proteinExistence type="predicted"/>
<name>A0A9Q3HIE5_9BASI</name>
<feature type="compositionally biased region" description="Basic and acidic residues" evidence="1">
    <location>
        <begin position="1"/>
        <end position="12"/>
    </location>
</feature>
<accession>A0A9Q3HIE5</accession>
<feature type="region of interest" description="Disordered" evidence="1">
    <location>
        <begin position="1"/>
        <end position="84"/>
    </location>
</feature>
<evidence type="ECO:0000313" key="2">
    <source>
        <dbReference type="EMBL" id="MBW0506573.1"/>
    </source>
</evidence>
<evidence type="ECO:0000313" key="3">
    <source>
        <dbReference type="Proteomes" id="UP000765509"/>
    </source>
</evidence>
<dbReference type="AlphaFoldDB" id="A0A9Q3HIE5"/>
<feature type="compositionally biased region" description="Polar residues" evidence="1">
    <location>
        <begin position="65"/>
        <end position="74"/>
    </location>
</feature>
<dbReference type="OrthoDB" id="3419692at2759"/>
<dbReference type="Proteomes" id="UP000765509">
    <property type="component" value="Unassembled WGS sequence"/>
</dbReference>
<keyword evidence="3" id="KW-1185">Reference proteome</keyword>
<comment type="caution">
    <text evidence="2">The sequence shown here is derived from an EMBL/GenBank/DDBJ whole genome shotgun (WGS) entry which is preliminary data.</text>
</comment>
<organism evidence="2 3">
    <name type="scientific">Austropuccinia psidii MF-1</name>
    <dbReference type="NCBI Taxonomy" id="1389203"/>
    <lineage>
        <taxon>Eukaryota</taxon>
        <taxon>Fungi</taxon>
        <taxon>Dikarya</taxon>
        <taxon>Basidiomycota</taxon>
        <taxon>Pucciniomycotina</taxon>
        <taxon>Pucciniomycetes</taxon>
        <taxon>Pucciniales</taxon>
        <taxon>Sphaerophragmiaceae</taxon>
        <taxon>Austropuccinia</taxon>
    </lineage>
</organism>
<sequence length="205" mass="22686">MPAEHSVPERQTRAQAVLTPTPRVPLDGTPEVAQLRPSGPFPGITRTILKVPGEDDVEEEESSVQGEASNSTAAAPTPVGASEGTEWPLLAQCNQHVSHQSEPSLLDIIQQMTQTMAHIQAASSSEASRRPTFKNTPIKEPNCFDGTQKFKLRSFIKSLHLIFHNDKEGFSQYRKKVYYSTSFLIGRAEKWIEPYLSNLSNEDPA</sequence>
<protein>
    <recommendedName>
        <fullName evidence="4">DUF4939 domain-containing protein</fullName>
    </recommendedName>
</protein>
<evidence type="ECO:0008006" key="4">
    <source>
        <dbReference type="Google" id="ProtNLM"/>
    </source>
</evidence>
<reference evidence="2" key="1">
    <citation type="submission" date="2021-03" db="EMBL/GenBank/DDBJ databases">
        <title>Draft genome sequence of rust myrtle Austropuccinia psidii MF-1, a brazilian biotype.</title>
        <authorList>
            <person name="Quecine M.C."/>
            <person name="Pachon D.M.R."/>
            <person name="Bonatelli M.L."/>
            <person name="Correr F.H."/>
            <person name="Franceschini L.M."/>
            <person name="Leite T.F."/>
            <person name="Margarido G.R.A."/>
            <person name="Almeida C.A."/>
            <person name="Ferrarezi J.A."/>
            <person name="Labate C.A."/>
        </authorList>
    </citation>
    <scope>NUCLEOTIDE SEQUENCE</scope>
    <source>
        <strain evidence="2">MF-1</strain>
    </source>
</reference>
<dbReference type="EMBL" id="AVOT02019178">
    <property type="protein sequence ID" value="MBW0506573.1"/>
    <property type="molecule type" value="Genomic_DNA"/>
</dbReference>